<name>X6MP37_RETFI</name>
<dbReference type="AlphaFoldDB" id="X6MP37"/>
<feature type="non-terminal residue" evidence="2">
    <location>
        <position position="263"/>
    </location>
</feature>
<keyword evidence="3" id="KW-1185">Reference proteome</keyword>
<evidence type="ECO:0000256" key="1">
    <source>
        <dbReference type="SAM" id="Coils"/>
    </source>
</evidence>
<accession>X6MP37</accession>
<comment type="caution">
    <text evidence="2">The sequence shown here is derived from an EMBL/GenBank/DDBJ whole genome shotgun (WGS) entry which is preliminary data.</text>
</comment>
<feature type="non-terminal residue" evidence="2">
    <location>
        <position position="1"/>
    </location>
</feature>
<gene>
    <name evidence="2" type="ORF">RFI_21596</name>
</gene>
<keyword evidence="1" id="KW-0175">Coiled coil</keyword>
<feature type="coiled-coil region" evidence="1">
    <location>
        <begin position="191"/>
        <end position="218"/>
    </location>
</feature>
<proteinExistence type="predicted"/>
<protein>
    <submittedName>
        <fullName evidence="2">Uncharacterized protein</fullName>
    </submittedName>
</protein>
<evidence type="ECO:0000313" key="3">
    <source>
        <dbReference type="Proteomes" id="UP000023152"/>
    </source>
</evidence>
<dbReference type="Proteomes" id="UP000023152">
    <property type="component" value="Unassembled WGS sequence"/>
</dbReference>
<organism evidence="2 3">
    <name type="scientific">Reticulomyxa filosa</name>
    <dbReference type="NCBI Taxonomy" id="46433"/>
    <lineage>
        <taxon>Eukaryota</taxon>
        <taxon>Sar</taxon>
        <taxon>Rhizaria</taxon>
        <taxon>Retaria</taxon>
        <taxon>Foraminifera</taxon>
        <taxon>Monothalamids</taxon>
        <taxon>Reticulomyxidae</taxon>
        <taxon>Reticulomyxa</taxon>
    </lineage>
</organism>
<dbReference type="EMBL" id="ASPP01018808">
    <property type="protein sequence ID" value="ETO15768.1"/>
    <property type="molecule type" value="Genomic_DNA"/>
</dbReference>
<sequence>SKSKEEELAMQILVVIVVVEVKVVDQNKYWEKVKMNHYYQVMYVVKNKKVILQLLLNGNNIEQKKANVKIVYEMKYKIALKQWKEHPSLSTVHKQIQFWEGKKAAIVELQSPDVEDAQKEVDLHYGILSAFPLQNVIVQDLTKAITEIFKYLKRYKIEEVEEQLHSMIRSKMEQASDPREMFRDKIRNAIWDFQQELITNIEREVKDLQERYPNSLSQFNTDKGIYGTHISLKVNFTLFKEMKILIAQRAIQNNRIDLKRIYP</sequence>
<evidence type="ECO:0000313" key="2">
    <source>
        <dbReference type="EMBL" id="ETO15768.1"/>
    </source>
</evidence>
<reference evidence="2 3" key="1">
    <citation type="journal article" date="2013" name="Curr. Biol.">
        <title>The Genome of the Foraminiferan Reticulomyxa filosa.</title>
        <authorList>
            <person name="Glockner G."/>
            <person name="Hulsmann N."/>
            <person name="Schleicher M."/>
            <person name="Noegel A.A."/>
            <person name="Eichinger L."/>
            <person name="Gallinger C."/>
            <person name="Pawlowski J."/>
            <person name="Sierra R."/>
            <person name="Euteneuer U."/>
            <person name="Pillet L."/>
            <person name="Moustafa A."/>
            <person name="Platzer M."/>
            <person name="Groth M."/>
            <person name="Szafranski K."/>
            <person name="Schliwa M."/>
        </authorList>
    </citation>
    <scope>NUCLEOTIDE SEQUENCE [LARGE SCALE GENOMIC DNA]</scope>
</reference>